<dbReference type="Proteomes" id="UP000709336">
    <property type="component" value="Unassembled WGS sequence"/>
</dbReference>
<evidence type="ECO:0000259" key="1">
    <source>
        <dbReference type="Pfam" id="PF22818"/>
    </source>
</evidence>
<gene>
    <name evidence="2" type="ORF">HCJ96_11570</name>
</gene>
<proteinExistence type="predicted"/>
<dbReference type="SUPFAM" id="SSF54637">
    <property type="entry name" value="Thioesterase/thiol ester dehydrase-isomerase"/>
    <property type="match status" value="1"/>
</dbReference>
<evidence type="ECO:0000313" key="2">
    <source>
        <dbReference type="EMBL" id="NMH60664.1"/>
    </source>
</evidence>
<accession>A0ABX1R2I1</accession>
<dbReference type="InterPro" id="IPR016962">
    <property type="entry name" value="Dehydrase_ECs4332_prd"/>
</dbReference>
<reference evidence="2 3" key="1">
    <citation type="submission" date="2020-03" db="EMBL/GenBank/DDBJ databases">
        <title>Alteromonas ponticola sp. nov., isolated from seawater.</title>
        <authorList>
            <person name="Yoon J.-H."/>
            <person name="Kim Y.-O."/>
        </authorList>
    </citation>
    <scope>NUCLEOTIDE SEQUENCE [LARGE SCALE GENOMIC DNA]</scope>
    <source>
        <strain evidence="2 3">MYP5</strain>
    </source>
</reference>
<dbReference type="Gene3D" id="3.10.129.10">
    <property type="entry name" value="Hotdog Thioesterase"/>
    <property type="match status" value="1"/>
</dbReference>
<dbReference type="RefSeq" id="WP_169211229.1">
    <property type="nucleotide sequence ID" value="NZ_JAATNW010000006.1"/>
</dbReference>
<organism evidence="2 3">
    <name type="scientific">Alteromonas ponticola</name>
    <dbReference type="NCBI Taxonomy" id="2720613"/>
    <lineage>
        <taxon>Bacteria</taxon>
        <taxon>Pseudomonadati</taxon>
        <taxon>Pseudomonadota</taxon>
        <taxon>Gammaproteobacteria</taxon>
        <taxon>Alteromonadales</taxon>
        <taxon>Alteromonadaceae</taxon>
        <taxon>Alteromonas/Salinimonas group</taxon>
        <taxon>Alteromonas</taxon>
    </lineage>
</organism>
<feature type="domain" description="ApeI dehydratase-like" evidence="1">
    <location>
        <begin position="24"/>
        <end position="120"/>
    </location>
</feature>
<evidence type="ECO:0000313" key="3">
    <source>
        <dbReference type="Proteomes" id="UP000709336"/>
    </source>
</evidence>
<protein>
    <recommendedName>
        <fullName evidence="1">ApeI dehydratase-like domain-containing protein</fullName>
    </recommendedName>
</protein>
<comment type="caution">
    <text evidence="2">The sequence shown here is derived from an EMBL/GenBank/DDBJ whole genome shotgun (WGS) entry which is preliminary data.</text>
</comment>
<keyword evidence="3" id="KW-1185">Reference proteome</keyword>
<sequence length="127" mass="14492">MIDQETLNGLFNKYEGPTVTACNRHDDAVVINLYVDDNLRWFQGHFPEQPVLPGIVQIDWAGTLARALMVGDNSFKQLINIKFKTMVMPNTAMQLELTYQADKGSLKFHFFNENTSFSQGSFKFIPL</sequence>
<name>A0ABX1R2I1_9ALTE</name>
<dbReference type="PIRSF" id="PIRSF030962">
    <property type="entry name" value="Dehydrase_ECs4332_prd"/>
    <property type="match status" value="1"/>
</dbReference>
<dbReference type="InterPro" id="IPR029069">
    <property type="entry name" value="HotDog_dom_sf"/>
</dbReference>
<dbReference type="InterPro" id="IPR054545">
    <property type="entry name" value="ApeI-like"/>
</dbReference>
<dbReference type="EMBL" id="JAATNW010000006">
    <property type="protein sequence ID" value="NMH60664.1"/>
    <property type="molecule type" value="Genomic_DNA"/>
</dbReference>
<dbReference type="Pfam" id="PF22818">
    <property type="entry name" value="ApeI-like"/>
    <property type="match status" value="1"/>
</dbReference>